<keyword evidence="1" id="KW-0378">Hydrolase</keyword>
<feature type="domain" description="Nudix hydrolase" evidence="3">
    <location>
        <begin position="2"/>
        <end position="161"/>
    </location>
</feature>
<dbReference type="Pfam" id="PF00293">
    <property type="entry name" value="NUDIX"/>
    <property type="match status" value="1"/>
</dbReference>
<dbReference type="EMBL" id="JAVRFD010000009">
    <property type="protein sequence ID" value="MDT0545018.1"/>
    <property type="molecule type" value="Genomic_DNA"/>
</dbReference>
<dbReference type="PANTHER" id="PTHR21340:SF7">
    <property type="entry name" value="NUDIX HYDROLASE DOMAIN-CONTAINING PROTEIN"/>
    <property type="match status" value="1"/>
</dbReference>
<dbReference type="SUPFAM" id="SSF55811">
    <property type="entry name" value="Nudix"/>
    <property type="match status" value="1"/>
</dbReference>
<dbReference type="PROSITE" id="PS51462">
    <property type="entry name" value="NUDIX"/>
    <property type="match status" value="1"/>
</dbReference>
<dbReference type="InterPro" id="IPR051325">
    <property type="entry name" value="Nudix_hydrolase_domain"/>
</dbReference>
<evidence type="ECO:0000313" key="5">
    <source>
        <dbReference type="Proteomes" id="UP001180754"/>
    </source>
</evidence>
<protein>
    <submittedName>
        <fullName evidence="4">NUDIX domain-containing protein</fullName>
    </submittedName>
</protein>
<comment type="caution">
    <text evidence="4">The sequence shown here is derived from an EMBL/GenBank/DDBJ whole genome shotgun (WGS) entry which is preliminary data.</text>
</comment>
<dbReference type="InterPro" id="IPR015797">
    <property type="entry name" value="NUDIX_hydrolase-like_dom_sf"/>
</dbReference>
<dbReference type="Gene3D" id="3.90.79.10">
    <property type="entry name" value="Nucleoside Triphosphate Pyrophosphohydrolase"/>
    <property type="match status" value="1"/>
</dbReference>
<dbReference type="PANTHER" id="PTHR21340">
    <property type="entry name" value="DIADENOSINE 5,5-P1,P4-TETRAPHOSPHATE PYROPHOSPHOHYDROLASE MUTT"/>
    <property type="match status" value="1"/>
</dbReference>
<reference evidence="4" key="1">
    <citation type="submission" date="2024-05" db="EMBL/GenBank/DDBJ databases">
        <title>30 novel species of actinomycetes from the DSMZ collection.</title>
        <authorList>
            <person name="Nouioui I."/>
        </authorList>
    </citation>
    <scope>NUCLEOTIDE SEQUENCE</scope>
    <source>
        <strain evidence="4">DSM 41529</strain>
    </source>
</reference>
<dbReference type="InterPro" id="IPR000086">
    <property type="entry name" value="NUDIX_hydrolase_dom"/>
</dbReference>
<sequence>MTAKRSAGILLFRGAVAKGAAGADPVSAAQVLLGHMGGPFWARKDERAWSIPKGEYEPDEAPEAAARREFQEELGLPPPPGDLLPLGSVQQTGGKVVTVWALAADLDPRRVTPGTFEMEWPRGSGRLQTFPEIDRVVWLDLAQARMKIVAKQEIFLDRLEERLRG</sequence>
<dbReference type="RefSeq" id="WP_311725482.1">
    <property type="nucleotide sequence ID" value="NZ_JAVRFD010000009.1"/>
</dbReference>
<name>A0ABU2XGE8_9ACTN</name>
<dbReference type="InterPro" id="IPR020084">
    <property type="entry name" value="NUDIX_hydrolase_CS"/>
</dbReference>
<proteinExistence type="predicted"/>
<evidence type="ECO:0000256" key="2">
    <source>
        <dbReference type="SAM" id="MobiDB-lite"/>
    </source>
</evidence>
<dbReference type="Proteomes" id="UP001180754">
    <property type="component" value="Unassembled WGS sequence"/>
</dbReference>
<evidence type="ECO:0000256" key="1">
    <source>
        <dbReference type="ARBA" id="ARBA00022801"/>
    </source>
</evidence>
<evidence type="ECO:0000259" key="3">
    <source>
        <dbReference type="PROSITE" id="PS51462"/>
    </source>
</evidence>
<feature type="region of interest" description="Disordered" evidence="2">
    <location>
        <begin position="53"/>
        <end position="84"/>
    </location>
</feature>
<dbReference type="PROSITE" id="PS00893">
    <property type="entry name" value="NUDIX_BOX"/>
    <property type="match status" value="1"/>
</dbReference>
<gene>
    <name evidence="4" type="ORF">RND15_20235</name>
</gene>
<evidence type="ECO:0000313" key="4">
    <source>
        <dbReference type="EMBL" id="MDT0545018.1"/>
    </source>
</evidence>
<accession>A0ABU2XGE8</accession>
<keyword evidence="5" id="KW-1185">Reference proteome</keyword>
<organism evidence="4 5">
    <name type="scientific">Streptomyces lonegramiae</name>
    <dbReference type="NCBI Taxonomy" id="3075524"/>
    <lineage>
        <taxon>Bacteria</taxon>
        <taxon>Bacillati</taxon>
        <taxon>Actinomycetota</taxon>
        <taxon>Actinomycetes</taxon>
        <taxon>Kitasatosporales</taxon>
        <taxon>Streptomycetaceae</taxon>
        <taxon>Streptomyces</taxon>
    </lineage>
</organism>